<evidence type="ECO:0000256" key="3">
    <source>
        <dbReference type="ARBA" id="ARBA00022833"/>
    </source>
</evidence>
<dbReference type="Gene3D" id="3.40.50.720">
    <property type="entry name" value="NAD(P)-binding Rossmann-like Domain"/>
    <property type="match status" value="2"/>
</dbReference>
<dbReference type="OrthoDB" id="1560166at2759"/>
<dbReference type="PANTHER" id="PTHR43880">
    <property type="entry name" value="ALCOHOL DEHYDROGENASE"/>
    <property type="match status" value="1"/>
</dbReference>
<feature type="non-terminal residue" evidence="6">
    <location>
        <position position="1"/>
    </location>
</feature>
<accession>A0A7R9M485</accession>
<comment type="cofactor">
    <cofactor evidence="1">
        <name>Zn(2+)</name>
        <dbReference type="ChEBI" id="CHEBI:29105"/>
    </cofactor>
</comment>
<keyword evidence="3" id="KW-0862">Zinc</keyword>
<dbReference type="SUPFAM" id="SSF51735">
    <property type="entry name" value="NAD(P)-binding Rossmann-fold domains"/>
    <property type="match status" value="2"/>
</dbReference>
<gene>
    <name evidence="6" type="ORF">ONB1V03_LOCUS9859</name>
</gene>
<evidence type="ECO:0000256" key="1">
    <source>
        <dbReference type="ARBA" id="ARBA00001947"/>
    </source>
</evidence>
<feature type="domain" description="Alcohol dehydrogenase-like C-terminal" evidence="5">
    <location>
        <begin position="376"/>
        <end position="494"/>
    </location>
</feature>
<dbReference type="AlphaFoldDB" id="A0A7R9M485"/>
<dbReference type="Pfam" id="PF00107">
    <property type="entry name" value="ADH_zinc_N"/>
    <property type="match status" value="2"/>
</dbReference>
<dbReference type="EMBL" id="CAJPVJ010006382">
    <property type="protein sequence ID" value="CAG2170389.1"/>
    <property type="molecule type" value="Genomic_DNA"/>
</dbReference>
<dbReference type="Gene3D" id="3.90.180.10">
    <property type="entry name" value="Medium-chain alcohol dehydrogenases, catalytic domain"/>
    <property type="match status" value="2"/>
</dbReference>
<dbReference type="EMBL" id="OC921207">
    <property type="protein sequence ID" value="CAD7653202.1"/>
    <property type="molecule type" value="Genomic_DNA"/>
</dbReference>
<reference evidence="6" key="1">
    <citation type="submission" date="2020-11" db="EMBL/GenBank/DDBJ databases">
        <authorList>
            <person name="Tran Van P."/>
        </authorList>
    </citation>
    <scope>NUCLEOTIDE SEQUENCE</scope>
</reference>
<feature type="compositionally biased region" description="Polar residues" evidence="4">
    <location>
        <begin position="31"/>
        <end position="41"/>
    </location>
</feature>
<dbReference type="FunFam" id="3.40.50.720:FF:000003">
    <property type="entry name" value="S-(hydroxymethyl)glutathione dehydrogenase"/>
    <property type="match status" value="2"/>
</dbReference>
<feature type="non-terminal residue" evidence="6">
    <location>
        <position position="551"/>
    </location>
</feature>
<proteinExistence type="predicted"/>
<dbReference type="GO" id="GO:0005829">
    <property type="term" value="C:cytosol"/>
    <property type="evidence" value="ECO:0007669"/>
    <property type="project" value="TreeGrafter"/>
</dbReference>
<dbReference type="PANTHER" id="PTHR43880:SF32">
    <property type="entry name" value="S-(HYDROXYMETHYL)GLUTATHIONE DEHYDROGENASE"/>
    <property type="match status" value="1"/>
</dbReference>
<keyword evidence="2" id="KW-0479">Metal-binding</keyword>
<protein>
    <recommendedName>
        <fullName evidence="5">Alcohol dehydrogenase-like C-terminal domain-containing protein</fullName>
    </recommendedName>
</protein>
<keyword evidence="7" id="KW-1185">Reference proteome</keyword>
<dbReference type="Proteomes" id="UP000728032">
    <property type="component" value="Unassembled WGS sequence"/>
</dbReference>
<dbReference type="InterPro" id="IPR036291">
    <property type="entry name" value="NAD(P)-bd_dom_sf"/>
</dbReference>
<dbReference type="GO" id="GO:0051903">
    <property type="term" value="F:S-(hydroxymethyl)glutathione dehydrogenase [NAD(P)+] activity"/>
    <property type="evidence" value="ECO:0007669"/>
    <property type="project" value="TreeGrafter"/>
</dbReference>
<feature type="domain" description="Alcohol dehydrogenase-like C-terminal" evidence="5">
    <location>
        <begin position="110"/>
        <end position="228"/>
    </location>
</feature>
<feature type="region of interest" description="Disordered" evidence="4">
    <location>
        <begin position="25"/>
        <end position="48"/>
    </location>
</feature>
<evidence type="ECO:0000259" key="5">
    <source>
        <dbReference type="Pfam" id="PF00107"/>
    </source>
</evidence>
<dbReference type="GO" id="GO:0008270">
    <property type="term" value="F:zinc ion binding"/>
    <property type="evidence" value="ECO:0007669"/>
    <property type="project" value="TreeGrafter"/>
</dbReference>
<organism evidence="6">
    <name type="scientific">Oppiella nova</name>
    <dbReference type="NCBI Taxonomy" id="334625"/>
    <lineage>
        <taxon>Eukaryota</taxon>
        <taxon>Metazoa</taxon>
        <taxon>Ecdysozoa</taxon>
        <taxon>Arthropoda</taxon>
        <taxon>Chelicerata</taxon>
        <taxon>Arachnida</taxon>
        <taxon>Acari</taxon>
        <taxon>Acariformes</taxon>
        <taxon>Sarcoptiformes</taxon>
        <taxon>Oribatida</taxon>
        <taxon>Brachypylina</taxon>
        <taxon>Oppioidea</taxon>
        <taxon>Oppiidae</taxon>
        <taxon>Oppiella</taxon>
    </lineage>
</organism>
<evidence type="ECO:0000256" key="4">
    <source>
        <dbReference type="SAM" id="MobiDB-lite"/>
    </source>
</evidence>
<name>A0A7R9M485_9ACAR</name>
<evidence type="ECO:0000313" key="7">
    <source>
        <dbReference type="Proteomes" id="UP000728032"/>
    </source>
</evidence>
<evidence type="ECO:0000313" key="6">
    <source>
        <dbReference type="EMBL" id="CAD7653202.1"/>
    </source>
</evidence>
<evidence type="ECO:0000256" key="2">
    <source>
        <dbReference type="ARBA" id="ARBA00022723"/>
    </source>
</evidence>
<dbReference type="GO" id="GO:0046294">
    <property type="term" value="P:formaldehyde catabolic process"/>
    <property type="evidence" value="ECO:0007669"/>
    <property type="project" value="TreeGrafter"/>
</dbReference>
<sequence length="551" mass="59384">IPTAPNPHTAHVLPACTSATLAAAPKPVGSEQPNRLITSRVTSAPTDSTTPATYVEYCIAKQSMVVKIDKSLPLDVMSLFGCSLPTGFGAAANVAEVHAGSTCAVWGLGAVGMAVVLGCKQMGANVIIGIDINSEKYDTAKQFGCNQFINSKEATEPTEAIIRNIFKEGVDYTFDCIGNQSVIESAIKSLSPSGTFVAVGLLQPQHTYALPLMRLLDGLTLTGGLFGNYKGKDGVRMLTEKYKNDNNFRRLVNKFVSKRISLNQINEAFNSLKNSDNVIRNGISDSEEGWIPADGASRFHLRQTNEPVLTPSTNCNLATYVEYCIAKQSMVVKIDKSLPLDVMSLFGCSLPTGFGAAANVAEVHAGSTCAVWGLGAVGMAVVLGCKQMGANVIIGIDINSEKYDTAKQFGCNQFINSKEATEPTEAIIRNIFKEGVDYTFDCIGNQSVIESAIKSLSPSGTFVAVGLLQPQHTYALPLMRLLDGLTLTGGLFGNYKGKDGVRMLTEKYKHDNNFRRLVNKFVSKRISLNQINEAFESLKNSDNVIRNVIIF</sequence>
<dbReference type="InterPro" id="IPR013149">
    <property type="entry name" value="ADH-like_C"/>
</dbReference>